<evidence type="ECO:0000313" key="2">
    <source>
        <dbReference type="EMBL" id="OMD33083.1"/>
    </source>
</evidence>
<dbReference type="InterPro" id="IPR043519">
    <property type="entry name" value="NT_sf"/>
</dbReference>
<dbReference type="Gene3D" id="3.30.460.10">
    <property type="entry name" value="Beta Polymerase, domain 2"/>
    <property type="match status" value="1"/>
</dbReference>
<comment type="caution">
    <text evidence="2">The sequence shown here is derived from an EMBL/GenBank/DDBJ whole genome shotgun (WGS) entry which is preliminary data.</text>
</comment>
<organism evidence="2 3">
    <name type="scientific">Paenibacillus odorifer</name>
    <dbReference type="NCBI Taxonomy" id="189426"/>
    <lineage>
        <taxon>Bacteria</taxon>
        <taxon>Bacillati</taxon>
        <taxon>Bacillota</taxon>
        <taxon>Bacilli</taxon>
        <taxon>Bacillales</taxon>
        <taxon>Paenibacillaceae</taxon>
        <taxon>Paenibacillus</taxon>
    </lineage>
</organism>
<dbReference type="AlphaFoldDB" id="A0A1R0XDD4"/>
<dbReference type="GO" id="GO:0016779">
    <property type="term" value="F:nucleotidyltransferase activity"/>
    <property type="evidence" value="ECO:0007669"/>
    <property type="project" value="InterPro"/>
</dbReference>
<feature type="domain" description="Polymerase nucleotidyl transferase" evidence="1">
    <location>
        <begin position="18"/>
        <end position="61"/>
    </location>
</feature>
<dbReference type="Proteomes" id="UP000187465">
    <property type="component" value="Unassembled WGS sequence"/>
</dbReference>
<evidence type="ECO:0000313" key="3">
    <source>
        <dbReference type="Proteomes" id="UP000187465"/>
    </source>
</evidence>
<dbReference type="EMBL" id="MKQP01000015">
    <property type="protein sequence ID" value="OMD33083.1"/>
    <property type="molecule type" value="Genomic_DNA"/>
</dbReference>
<dbReference type="Pfam" id="PF01909">
    <property type="entry name" value="NTP_transf_2"/>
    <property type="match status" value="1"/>
</dbReference>
<sequence length="360" mass="41871">MDDVHKDKILIKNEKLISMVIERVKRDFSDDIAIIGLTGSFSTGDFHEKSDLDLIIINNTEQGWGISSCFILDDIGYDLYCTPWETRIEDQANLESPMISCLVDLQVLYCAKPENLEKLNLYKQRALDALAMPIGRECISRAKKCIDIAKQEYANTLLSADIGAVRYASSEVLYNLLNALTHLNNTYFKRGIKRYLEEIATYRYVPDDFEKTYMAVIEAKTIDEIRSAVYKALKNINDLYNKMYKDFVVQPVPSYDNLGGTYEELWCNYRNKIIASVESGDRSYAYLAAMGIQGFLDEMTEWKGTKKFDIMQYFDSDHLQVFKNEILKVMDEYLEEYNKVGRKVERYNTFEQLYNEYMKV</sequence>
<reference evidence="2 3" key="1">
    <citation type="submission" date="2016-10" db="EMBL/GenBank/DDBJ databases">
        <title>Paenibacillus species isolates.</title>
        <authorList>
            <person name="Beno S.M."/>
        </authorList>
    </citation>
    <scope>NUCLEOTIDE SEQUENCE [LARGE SCALE GENOMIC DNA]</scope>
    <source>
        <strain evidence="2 3">FSL H7-0604</strain>
    </source>
</reference>
<dbReference type="InterPro" id="IPR002934">
    <property type="entry name" value="Polymerase_NTP_transf_dom"/>
</dbReference>
<protein>
    <recommendedName>
        <fullName evidence="1">Polymerase nucleotidyl transferase domain-containing protein</fullName>
    </recommendedName>
</protein>
<evidence type="ECO:0000259" key="1">
    <source>
        <dbReference type="Pfam" id="PF01909"/>
    </source>
</evidence>
<name>A0A1R0XDD4_9BACL</name>
<dbReference type="CDD" id="cd05403">
    <property type="entry name" value="NT_KNTase_like"/>
    <property type="match status" value="1"/>
</dbReference>
<accession>A0A1R0XDD4</accession>
<dbReference type="SUPFAM" id="SSF81301">
    <property type="entry name" value="Nucleotidyltransferase"/>
    <property type="match status" value="1"/>
</dbReference>
<gene>
    <name evidence="2" type="ORF">BJP51_13635</name>
</gene>
<proteinExistence type="predicted"/>